<feature type="compositionally biased region" description="Polar residues" evidence="3">
    <location>
        <begin position="360"/>
        <end position="383"/>
    </location>
</feature>
<evidence type="ECO:0000313" key="4">
    <source>
        <dbReference type="EMBL" id="PVI05611.1"/>
    </source>
</evidence>
<dbReference type="PANTHER" id="PTHR47435">
    <property type="entry name" value="KELCH REPEAT PROTEIN (AFU_ORTHOLOGUE AFUA_5G12780)"/>
    <property type="match status" value="1"/>
</dbReference>
<dbReference type="Pfam" id="PF24681">
    <property type="entry name" value="Kelch_KLHDC2_KLHL20_DRC7"/>
    <property type="match status" value="1"/>
</dbReference>
<gene>
    <name evidence="4" type="ORF">DM02DRAFT_584192</name>
</gene>
<dbReference type="STRING" id="97972.A0A2V1E559"/>
<evidence type="ECO:0000313" key="5">
    <source>
        <dbReference type="Proteomes" id="UP000244855"/>
    </source>
</evidence>
<dbReference type="EMBL" id="KZ805313">
    <property type="protein sequence ID" value="PVI05611.1"/>
    <property type="molecule type" value="Genomic_DNA"/>
</dbReference>
<organism evidence="4 5">
    <name type="scientific">Periconia macrospinosa</name>
    <dbReference type="NCBI Taxonomy" id="97972"/>
    <lineage>
        <taxon>Eukaryota</taxon>
        <taxon>Fungi</taxon>
        <taxon>Dikarya</taxon>
        <taxon>Ascomycota</taxon>
        <taxon>Pezizomycotina</taxon>
        <taxon>Dothideomycetes</taxon>
        <taxon>Pleosporomycetidae</taxon>
        <taxon>Pleosporales</taxon>
        <taxon>Massarineae</taxon>
        <taxon>Periconiaceae</taxon>
        <taxon>Periconia</taxon>
    </lineage>
</organism>
<sequence>MAEVAAGAGIALAAEQVISTTAQVGTAGYILTKPTQPLKAKFTRIATADDEDMNRRSLTRSHHSVTVIDNKAHIFGGTTSSGEIASNDIHIINLRSEKEKNYHHEPEYQLIPALSSNPSGGSDVPAARTQHAACAFNSHVAIYGGADASGSPLEENSSIWLYDPTNKTWSQLSSSTSETVPGPRAGARLFASSSSSSTTVEDAKALFLYGGTTQEGRVSSDLWSFDVPTSTWHALPNPPVLASPTNAALVDGHLYLISSDDAISSSLHILPVSAASSPADGTNDTLKDDTDLPKWTTLTFPTNPLAPGPRARRDGALVPITTGYGRNYLVYLLGARETPPPPTGTTPSSSSSAKRHEDQTPTQWSDTWTLQLPSSSLIQNPFPTSSSSSSHETGTTAAAATALTTTIKPAHIKDTLRTSVGASSGTWSWAEVELVVPSDPEEEVKEGKLHPGPRSSFGADVLSLERNKVVFWGGVDAKGEVVGDGWVVGFE</sequence>
<feature type="compositionally biased region" description="Low complexity" evidence="3">
    <location>
        <begin position="384"/>
        <end position="397"/>
    </location>
</feature>
<proteinExistence type="predicted"/>
<evidence type="ECO:0000256" key="1">
    <source>
        <dbReference type="ARBA" id="ARBA00022737"/>
    </source>
</evidence>
<name>A0A2V1E559_9PLEO</name>
<evidence type="ECO:0000256" key="3">
    <source>
        <dbReference type="SAM" id="MobiDB-lite"/>
    </source>
</evidence>
<keyword evidence="2" id="KW-0408">Iron</keyword>
<keyword evidence="5" id="KW-1185">Reference proteome</keyword>
<protein>
    <recommendedName>
        <fullName evidence="6">Galactose oxidase</fullName>
    </recommendedName>
</protein>
<dbReference type="Proteomes" id="UP000244855">
    <property type="component" value="Unassembled WGS sequence"/>
</dbReference>
<dbReference type="GO" id="GO:0019760">
    <property type="term" value="P:glucosinolate metabolic process"/>
    <property type="evidence" value="ECO:0007669"/>
    <property type="project" value="UniProtKB-ARBA"/>
</dbReference>
<dbReference type="Gene3D" id="2.120.10.80">
    <property type="entry name" value="Kelch-type beta propeller"/>
    <property type="match status" value="1"/>
</dbReference>
<dbReference type="SUPFAM" id="SSF117281">
    <property type="entry name" value="Kelch motif"/>
    <property type="match status" value="1"/>
</dbReference>
<feature type="region of interest" description="Disordered" evidence="3">
    <location>
        <begin position="335"/>
        <end position="397"/>
    </location>
</feature>
<evidence type="ECO:0000256" key="2">
    <source>
        <dbReference type="ARBA" id="ARBA00023004"/>
    </source>
</evidence>
<dbReference type="OrthoDB" id="10250130at2759"/>
<evidence type="ECO:0008006" key="6">
    <source>
        <dbReference type="Google" id="ProtNLM"/>
    </source>
</evidence>
<keyword evidence="1" id="KW-0677">Repeat</keyword>
<reference evidence="4 5" key="1">
    <citation type="journal article" date="2018" name="Sci. Rep.">
        <title>Comparative genomics provides insights into the lifestyle and reveals functional heterogeneity of dark septate endophytic fungi.</title>
        <authorList>
            <person name="Knapp D.G."/>
            <person name="Nemeth J.B."/>
            <person name="Barry K."/>
            <person name="Hainaut M."/>
            <person name="Henrissat B."/>
            <person name="Johnson J."/>
            <person name="Kuo A."/>
            <person name="Lim J.H.P."/>
            <person name="Lipzen A."/>
            <person name="Nolan M."/>
            <person name="Ohm R.A."/>
            <person name="Tamas L."/>
            <person name="Grigoriev I.V."/>
            <person name="Spatafora J.W."/>
            <person name="Nagy L.G."/>
            <person name="Kovacs G.M."/>
        </authorList>
    </citation>
    <scope>NUCLEOTIDE SEQUENCE [LARGE SCALE GENOMIC DNA]</scope>
    <source>
        <strain evidence="4 5">DSE2036</strain>
    </source>
</reference>
<dbReference type="AlphaFoldDB" id="A0A2V1E559"/>
<dbReference type="InterPro" id="IPR015915">
    <property type="entry name" value="Kelch-typ_b-propeller"/>
</dbReference>
<accession>A0A2V1E559</accession>
<dbReference type="PANTHER" id="PTHR47435:SF10">
    <property type="entry name" value="TIP ELONGATION ABERRANT PROTEIN 3"/>
    <property type="match status" value="1"/>
</dbReference>